<feature type="compositionally biased region" description="Basic and acidic residues" evidence="2">
    <location>
        <begin position="260"/>
        <end position="274"/>
    </location>
</feature>
<name>A0A9P5P1S8_GYMJU</name>
<sequence>MHSAAAGDDAAAKTRRHSHHRRRSSVSTRHESAEMMGVALPDLPPSTSDDNINLGEKDSIRRRALWALEGKPDVAFSKVEIPDISTPDVEKLMFDFATKSSSSFGSGLNSLSGNKRDSFKLLGPSSSSKDQLGTLLEEEEEEEDSSPLGSSKENVPPPNTPITPVLSVTKATPAKPRPSTLNLRPLSLTPENLATIVPSLPSPSPSPSTHSGLRSLALTPSPAPSNDDWPEEVAAKQSWRRALASPTPASRKPILNLALEKLESKSTADDDTKPSRRSSISYKRSSSGMTPTFARRYSSSADSQGSTSADDEFFPGYPTQARPLSANLERALSMRRRESGGYSNGGNSRPMSLVDLAAAGEPSDEMLRLIADLKAERDELKRDVDGWRTRVSDMESQIGVLAKRVENERRDAWVARSRVGLLEVEKGVLSKKVEALDDLIAVHGKEKAAWDSEKAVLIKENEEVKNRVVKLELDLETVRKELETERTRMAKQELDPLATPTPRSFDSFNRPGLGSKKHGLGFMSVDSESSTTDVEPDSSSDDIAFTFGLKSVQEDDEVDYSEEEENGLAGYEDEDEEDMSLQSSSSFGSDEDLPRSIAHLHQPSSPTTPRPQVFTPRSSHTRRATLSKTWTFPFGGQLQTPPKEEDEEDIVDRFFGCLEDIDSDASGSVPNSPSAYSYEKSKNMFASGFKFTPADDNASFFFPGGVGMPADDEGEKRLEVVAEEEETEEVKEEIAEDDGDMFGDMGGIRITFTPPQEEVVIQISSPVKRTSPPPIELDDDDEEEDEATSGVIPFNFGRPLAEERQPSPLPAPVPAATAPPPSSPSMIPRPASPSSLPRAATCKPLVSSTSLVSFTLTSPKSPPVAVHRGSPAVSSSNFVTPPNKRGGASPSFLPQPVSSPSPMRVVTSSASTKPKVIPTSTFIRQPSTRKPLFTAKGQSSTASFTNNHLPFFFLSVPARNVHTHSFHTSSDEAATLFGGEASNHVHSPAQMKSIDFLHDRIFTIQRPSQPVTPRTSPIDPSSPPASAMSSSTLTNFIPFSWSSRGRSVASDPSSSPKDVFDDQSVGPQAFVSRKNGERGFVSREKQLGKLQARIEAEGGVVAMRTSVNVQCRKCSGQFVCI</sequence>
<feature type="region of interest" description="Disordered" evidence="2">
    <location>
        <begin position="1005"/>
        <end position="1029"/>
    </location>
</feature>
<feature type="compositionally biased region" description="Polar residues" evidence="2">
    <location>
        <begin position="1043"/>
        <end position="1056"/>
    </location>
</feature>
<gene>
    <name evidence="3" type="ORF">CPB84DRAFT_1811542</name>
</gene>
<feature type="coiled-coil region" evidence="1">
    <location>
        <begin position="363"/>
        <end position="397"/>
    </location>
</feature>
<dbReference type="AlphaFoldDB" id="A0A9P5P1S8"/>
<feature type="region of interest" description="Disordered" evidence="2">
    <location>
        <begin position="763"/>
        <end position="840"/>
    </location>
</feature>
<dbReference type="EMBL" id="JADNYJ010000001">
    <property type="protein sequence ID" value="KAF8914137.1"/>
    <property type="molecule type" value="Genomic_DNA"/>
</dbReference>
<evidence type="ECO:0000313" key="4">
    <source>
        <dbReference type="Proteomes" id="UP000724874"/>
    </source>
</evidence>
<feature type="compositionally biased region" description="Acidic residues" evidence="2">
    <location>
        <begin position="776"/>
        <end position="787"/>
    </location>
</feature>
<feature type="region of interest" description="Disordered" evidence="2">
    <location>
        <begin position="855"/>
        <end position="911"/>
    </location>
</feature>
<feature type="compositionally biased region" description="Acidic residues" evidence="2">
    <location>
        <begin position="554"/>
        <end position="579"/>
    </location>
</feature>
<feature type="compositionally biased region" description="Pro residues" evidence="2">
    <location>
        <begin position="807"/>
        <end position="823"/>
    </location>
</feature>
<evidence type="ECO:0000256" key="1">
    <source>
        <dbReference type="SAM" id="Coils"/>
    </source>
</evidence>
<comment type="caution">
    <text evidence="3">The sequence shown here is derived from an EMBL/GenBank/DDBJ whole genome shotgun (WGS) entry which is preliminary data.</text>
</comment>
<feature type="compositionally biased region" description="Acidic residues" evidence="2">
    <location>
        <begin position="136"/>
        <end position="145"/>
    </location>
</feature>
<reference evidence="3" key="1">
    <citation type="submission" date="2020-11" db="EMBL/GenBank/DDBJ databases">
        <authorList>
            <consortium name="DOE Joint Genome Institute"/>
            <person name="Ahrendt S."/>
            <person name="Riley R."/>
            <person name="Andreopoulos W."/>
            <person name="LaButti K."/>
            <person name="Pangilinan J."/>
            <person name="Ruiz-duenas F.J."/>
            <person name="Barrasa J.M."/>
            <person name="Sanchez-Garcia M."/>
            <person name="Camarero S."/>
            <person name="Miyauchi S."/>
            <person name="Serrano A."/>
            <person name="Linde D."/>
            <person name="Babiker R."/>
            <person name="Drula E."/>
            <person name="Ayuso-Fernandez I."/>
            <person name="Pacheco R."/>
            <person name="Padilla G."/>
            <person name="Ferreira P."/>
            <person name="Barriuso J."/>
            <person name="Kellner H."/>
            <person name="Castanera R."/>
            <person name="Alfaro M."/>
            <person name="Ramirez L."/>
            <person name="Pisabarro A.G."/>
            <person name="Kuo A."/>
            <person name="Tritt A."/>
            <person name="Lipzen A."/>
            <person name="He G."/>
            <person name="Yan M."/>
            <person name="Ng V."/>
            <person name="Cullen D."/>
            <person name="Martin F."/>
            <person name="Rosso M.-N."/>
            <person name="Henrissat B."/>
            <person name="Hibbett D."/>
            <person name="Martinez A.T."/>
            <person name="Grigoriev I.V."/>
        </authorList>
    </citation>
    <scope>NUCLEOTIDE SEQUENCE</scope>
    <source>
        <strain evidence="3">AH 44721</strain>
    </source>
</reference>
<evidence type="ECO:0000256" key="2">
    <source>
        <dbReference type="SAM" id="MobiDB-lite"/>
    </source>
</evidence>
<feature type="coiled-coil region" evidence="1">
    <location>
        <begin position="454"/>
        <end position="495"/>
    </location>
</feature>
<evidence type="ECO:0000313" key="3">
    <source>
        <dbReference type="EMBL" id="KAF8914137.1"/>
    </source>
</evidence>
<protein>
    <submittedName>
        <fullName evidence="3">Uncharacterized protein</fullName>
    </submittedName>
</protein>
<keyword evidence="1" id="KW-0175">Coiled coil</keyword>
<feature type="compositionally biased region" description="Low complexity" evidence="2">
    <location>
        <begin position="277"/>
        <end position="287"/>
    </location>
</feature>
<feature type="region of interest" description="Disordered" evidence="2">
    <location>
        <begin position="1"/>
        <end position="55"/>
    </location>
</feature>
<accession>A0A9P5P1S8</accession>
<feature type="compositionally biased region" description="Low complexity" evidence="2">
    <location>
        <begin position="824"/>
        <end position="840"/>
    </location>
</feature>
<dbReference type="OrthoDB" id="2528184at2759"/>
<feature type="compositionally biased region" description="Low complexity" evidence="2">
    <location>
        <begin position="1016"/>
        <end position="1029"/>
    </location>
</feature>
<feature type="region of interest" description="Disordered" evidence="2">
    <location>
        <begin position="519"/>
        <end position="626"/>
    </location>
</feature>
<feature type="compositionally biased region" description="Low complexity" evidence="2">
    <location>
        <begin position="298"/>
        <end position="308"/>
    </location>
</feature>
<dbReference type="Proteomes" id="UP000724874">
    <property type="component" value="Unassembled WGS sequence"/>
</dbReference>
<keyword evidence="4" id="KW-1185">Reference proteome</keyword>
<organism evidence="3 4">
    <name type="scientific">Gymnopilus junonius</name>
    <name type="common">Spectacular rustgill mushroom</name>
    <name type="synonym">Gymnopilus spectabilis subsp. junonius</name>
    <dbReference type="NCBI Taxonomy" id="109634"/>
    <lineage>
        <taxon>Eukaryota</taxon>
        <taxon>Fungi</taxon>
        <taxon>Dikarya</taxon>
        <taxon>Basidiomycota</taxon>
        <taxon>Agaricomycotina</taxon>
        <taxon>Agaricomycetes</taxon>
        <taxon>Agaricomycetidae</taxon>
        <taxon>Agaricales</taxon>
        <taxon>Agaricineae</taxon>
        <taxon>Hymenogastraceae</taxon>
        <taxon>Gymnopilus</taxon>
    </lineage>
</organism>
<feature type="compositionally biased region" description="Polar residues" evidence="2">
    <location>
        <begin position="896"/>
        <end position="911"/>
    </location>
</feature>
<feature type="compositionally biased region" description="Basic residues" evidence="2">
    <location>
        <begin position="13"/>
        <end position="24"/>
    </location>
</feature>
<feature type="compositionally biased region" description="Polar residues" evidence="2">
    <location>
        <begin position="1005"/>
        <end position="1015"/>
    </location>
</feature>
<feature type="region of interest" description="Disordered" evidence="2">
    <location>
        <begin position="1043"/>
        <end position="1066"/>
    </location>
</feature>
<feature type="region of interest" description="Disordered" evidence="2">
    <location>
        <begin position="119"/>
        <end position="320"/>
    </location>
</feature>
<proteinExistence type="predicted"/>